<dbReference type="InterPro" id="IPR053468">
    <property type="entry name" value="ComGE-like"/>
</dbReference>
<protein>
    <recommendedName>
        <fullName evidence="3">Type II secretion system protein</fullName>
    </recommendedName>
</protein>
<dbReference type="OrthoDB" id="2878220at2"/>
<accession>A0A4S4BZ87</accession>
<dbReference type="NCBIfam" id="NF041013">
    <property type="entry name" value="T4P_ComGE"/>
    <property type="match status" value="1"/>
</dbReference>
<keyword evidence="2" id="KW-1185">Reference proteome</keyword>
<evidence type="ECO:0008006" key="3">
    <source>
        <dbReference type="Google" id="ProtNLM"/>
    </source>
</evidence>
<dbReference type="AlphaFoldDB" id="A0A4S4BZ87"/>
<comment type="caution">
    <text evidence="1">The sequence shown here is derived from an EMBL/GenBank/DDBJ whole genome shotgun (WGS) entry which is preliminary data.</text>
</comment>
<proteinExistence type="predicted"/>
<dbReference type="EMBL" id="SSNT01000006">
    <property type="protein sequence ID" value="THF80585.1"/>
    <property type="molecule type" value="Genomic_DNA"/>
</dbReference>
<evidence type="ECO:0000313" key="1">
    <source>
        <dbReference type="EMBL" id="THF80585.1"/>
    </source>
</evidence>
<sequence>MRNCKGFSFAETIAAFSMWSIIATMLIPQVVLLTQEKINTQQSIKAYKILYEKTQQVVYNEMPMADEEFVVDNEHYSLTWEEDNEYSKACLHWTNEFQKSKSVCFLLP</sequence>
<organism evidence="1 2">
    <name type="scientific">Metabacillus sediminilitoris</name>
    <dbReference type="NCBI Taxonomy" id="2567941"/>
    <lineage>
        <taxon>Bacteria</taxon>
        <taxon>Bacillati</taxon>
        <taxon>Bacillota</taxon>
        <taxon>Bacilli</taxon>
        <taxon>Bacillales</taxon>
        <taxon>Bacillaceae</taxon>
        <taxon>Metabacillus</taxon>
    </lineage>
</organism>
<evidence type="ECO:0000313" key="2">
    <source>
        <dbReference type="Proteomes" id="UP000310334"/>
    </source>
</evidence>
<reference evidence="1 2" key="1">
    <citation type="submission" date="2019-04" db="EMBL/GenBank/DDBJ databases">
        <title>Bacillus sediminilitoris sp. nov., isolated from a tidal flat sediment on the East China Sea.</title>
        <authorList>
            <person name="Wei Y."/>
            <person name="Mao H."/>
            <person name="Fang J."/>
        </authorList>
    </citation>
    <scope>NUCLEOTIDE SEQUENCE [LARGE SCALE GENOMIC DNA]</scope>
    <source>
        <strain evidence="1 2">DSL-17</strain>
    </source>
</reference>
<dbReference type="Proteomes" id="UP000310334">
    <property type="component" value="Unassembled WGS sequence"/>
</dbReference>
<name>A0A4S4BZ87_9BACI</name>
<gene>
    <name evidence="1" type="ORF">E6W99_09305</name>
</gene>
<dbReference type="RefSeq" id="WP_136353142.1">
    <property type="nucleotide sequence ID" value="NZ_CP046266.1"/>
</dbReference>